<dbReference type="EMBL" id="CM042063">
    <property type="protein sequence ID" value="KAI3667782.1"/>
    <property type="molecule type" value="Genomic_DNA"/>
</dbReference>
<evidence type="ECO:0000313" key="2">
    <source>
        <dbReference type="Proteomes" id="UP001055879"/>
    </source>
</evidence>
<reference evidence="1 2" key="2">
    <citation type="journal article" date="2022" name="Mol. Ecol. Resour.">
        <title>The genomes of chicory, endive, great burdock and yacon provide insights into Asteraceae paleo-polyploidization history and plant inulin production.</title>
        <authorList>
            <person name="Fan W."/>
            <person name="Wang S."/>
            <person name="Wang H."/>
            <person name="Wang A."/>
            <person name="Jiang F."/>
            <person name="Liu H."/>
            <person name="Zhao H."/>
            <person name="Xu D."/>
            <person name="Zhang Y."/>
        </authorList>
    </citation>
    <scope>NUCLEOTIDE SEQUENCE [LARGE SCALE GENOMIC DNA]</scope>
    <source>
        <strain evidence="2">cv. Niubang</strain>
    </source>
</reference>
<dbReference type="Proteomes" id="UP001055879">
    <property type="component" value="Linkage Group LG17"/>
</dbReference>
<organism evidence="1 2">
    <name type="scientific">Arctium lappa</name>
    <name type="common">Greater burdock</name>
    <name type="synonym">Lappa major</name>
    <dbReference type="NCBI Taxonomy" id="4217"/>
    <lineage>
        <taxon>Eukaryota</taxon>
        <taxon>Viridiplantae</taxon>
        <taxon>Streptophyta</taxon>
        <taxon>Embryophyta</taxon>
        <taxon>Tracheophyta</taxon>
        <taxon>Spermatophyta</taxon>
        <taxon>Magnoliopsida</taxon>
        <taxon>eudicotyledons</taxon>
        <taxon>Gunneridae</taxon>
        <taxon>Pentapetalae</taxon>
        <taxon>asterids</taxon>
        <taxon>campanulids</taxon>
        <taxon>Asterales</taxon>
        <taxon>Asteraceae</taxon>
        <taxon>Carduoideae</taxon>
        <taxon>Cardueae</taxon>
        <taxon>Arctiinae</taxon>
        <taxon>Arctium</taxon>
    </lineage>
</organism>
<accession>A0ACB8XJM0</accession>
<proteinExistence type="predicted"/>
<keyword evidence="2" id="KW-1185">Reference proteome</keyword>
<protein>
    <submittedName>
        <fullName evidence="1">Uncharacterized protein</fullName>
    </submittedName>
</protein>
<comment type="caution">
    <text evidence="1">The sequence shown here is derived from an EMBL/GenBank/DDBJ whole genome shotgun (WGS) entry which is preliminary data.</text>
</comment>
<name>A0ACB8XJM0_ARCLA</name>
<evidence type="ECO:0000313" key="1">
    <source>
        <dbReference type="EMBL" id="KAI3667782.1"/>
    </source>
</evidence>
<sequence length="301" mass="34740">MTSRTTRKFTIRDDDLPESSRTRPRREIDPMEYAIPSSPRSLLHGEPNLNLSLGIRTSPLPPSPQQPRPQPQFPPPQPLELLMFHPIYVPQPPPQSQPQAQAQAQPQPEPQLQPQPQFAPGPRRNRRNPTHAPRPGKSLTIQPPFPWATNRRARVHSLIYLTERGITTISGEVQCKRCEQRYEIEYNLEEKFSELARFIAEKKPLFRHRAPPVWLNPTLPRCDLCHQENSVKPKMAEKKNSINWLFLLLGQMVGCCTLEQLKYFCKHTANHRTGAKDRILYLTYLGLCKQIDPTGPYDIFD</sequence>
<gene>
    <name evidence="1" type="ORF">L6452_42851</name>
</gene>
<reference evidence="2" key="1">
    <citation type="journal article" date="2022" name="Mol. Ecol. Resour.">
        <title>The genomes of chicory, endive, great burdock and yacon provide insights into Asteraceae palaeo-polyploidization history and plant inulin production.</title>
        <authorList>
            <person name="Fan W."/>
            <person name="Wang S."/>
            <person name="Wang H."/>
            <person name="Wang A."/>
            <person name="Jiang F."/>
            <person name="Liu H."/>
            <person name="Zhao H."/>
            <person name="Xu D."/>
            <person name="Zhang Y."/>
        </authorList>
    </citation>
    <scope>NUCLEOTIDE SEQUENCE [LARGE SCALE GENOMIC DNA]</scope>
    <source>
        <strain evidence="2">cv. Niubang</strain>
    </source>
</reference>